<dbReference type="GO" id="GO:0005829">
    <property type="term" value="C:cytosol"/>
    <property type="evidence" value="ECO:0007669"/>
    <property type="project" value="TreeGrafter"/>
</dbReference>
<reference evidence="5" key="4">
    <citation type="submission" date="2025-08" db="UniProtKB">
        <authorList>
            <consortium name="Ensembl"/>
        </authorList>
    </citation>
    <scope>IDENTIFICATION</scope>
</reference>
<evidence type="ECO:0000313" key="6">
    <source>
        <dbReference type="Proteomes" id="UP000314986"/>
    </source>
</evidence>
<dbReference type="InterPro" id="IPR002110">
    <property type="entry name" value="Ankyrin_rpt"/>
</dbReference>
<dbReference type="AlphaFoldDB" id="A0A4W3GSZ9"/>
<dbReference type="Proteomes" id="UP000314986">
    <property type="component" value="Unassembled WGS sequence"/>
</dbReference>
<evidence type="ECO:0000256" key="3">
    <source>
        <dbReference type="PROSITE-ProRule" id="PRU00023"/>
    </source>
</evidence>
<dbReference type="STRING" id="7868.ENSCMIP00000001134"/>
<evidence type="ECO:0000256" key="2">
    <source>
        <dbReference type="ARBA" id="ARBA00023043"/>
    </source>
</evidence>
<keyword evidence="1" id="KW-0677">Repeat</keyword>
<protein>
    <submittedName>
        <fullName evidence="5">NF-kappa-B inhibitor beta-like</fullName>
    </submittedName>
</protein>
<keyword evidence="2 3" id="KW-0040">ANK repeat</keyword>
<feature type="compositionally biased region" description="Acidic residues" evidence="4">
    <location>
        <begin position="74"/>
        <end position="93"/>
    </location>
</feature>
<feature type="repeat" description="ANK" evidence="3">
    <location>
        <begin position="12"/>
        <end position="44"/>
    </location>
</feature>
<dbReference type="PANTHER" id="PTHR46680:SF3">
    <property type="entry name" value="NF-KAPPA-B INHIBITOR CACTUS"/>
    <property type="match status" value="1"/>
</dbReference>
<keyword evidence="6" id="KW-1185">Reference proteome</keyword>
<dbReference type="Gene3D" id="1.25.40.20">
    <property type="entry name" value="Ankyrin repeat-containing domain"/>
    <property type="match status" value="1"/>
</dbReference>
<reference evidence="6" key="3">
    <citation type="journal article" date="2014" name="Nature">
        <title>Elephant shark genome provides unique insights into gnathostome evolution.</title>
        <authorList>
            <consortium name="International Elephant Shark Genome Sequencing Consortium"/>
            <person name="Venkatesh B."/>
            <person name="Lee A.P."/>
            <person name="Ravi V."/>
            <person name="Maurya A.K."/>
            <person name="Lian M.M."/>
            <person name="Swann J.B."/>
            <person name="Ohta Y."/>
            <person name="Flajnik M.F."/>
            <person name="Sutoh Y."/>
            <person name="Kasahara M."/>
            <person name="Hoon S."/>
            <person name="Gangu V."/>
            <person name="Roy S.W."/>
            <person name="Irimia M."/>
            <person name="Korzh V."/>
            <person name="Kondrychyn I."/>
            <person name="Lim Z.W."/>
            <person name="Tay B.H."/>
            <person name="Tohari S."/>
            <person name="Kong K.W."/>
            <person name="Ho S."/>
            <person name="Lorente-Galdos B."/>
            <person name="Quilez J."/>
            <person name="Marques-Bonet T."/>
            <person name="Raney B.J."/>
            <person name="Ingham P.W."/>
            <person name="Tay A."/>
            <person name="Hillier L.W."/>
            <person name="Minx P."/>
            <person name="Boehm T."/>
            <person name="Wilson R.K."/>
            <person name="Brenner S."/>
            <person name="Warren W.C."/>
        </authorList>
    </citation>
    <scope>NUCLEOTIDE SEQUENCE [LARGE SCALE GENOMIC DNA]</scope>
</reference>
<dbReference type="PANTHER" id="PTHR46680">
    <property type="entry name" value="NF-KAPPA-B INHIBITOR ALPHA"/>
    <property type="match status" value="1"/>
</dbReference>
<dbReference type="Ensembl" id="ENSCMIT00000001192.1">
    <property type="protein sequence ID" value="ENSCMIP00000001134.1"/>
    <property type="gene ID" value="ENSCMIG00000000761.1"/>
</dbReference>
<dbReference type="GO" id="GO:0051059">
    <property type="term" value="F:NF-kappaB binding"/>
    <property type="evidence" value="ECO:0007669"/>
    <property type="project" value="TreeGrafter"/>
</dbReference>
<dbReference type="PROSITE" id="PS50297">
    <property type="entry name" value="ANK_REP_REGION"/>
    <property type="match status" value="1"/>
</dbReference>
<dbReference type="InterPro" id="IPR051070">
    <property type="entry name" value="NF-kappa-B_inhibitor"/>
</dbReference>
<dbReference type="InParanoid" id="A0A4W3GSZ9"/>
<dbReference type="PROSITE" id="PS50088">
    <property type="entry name" value="ANK_REPEAT"/>
    <property type="match status" value="1"/>
</dbReference>
<reference evidence="6" key="1">
    <citation type="journal article" date="2006" name="Science">
        <title>Ancient noncoding elements conserved in the human genome.</title>
        <authorList>
            <person name="Venkatesh B."/>
            <person name="Kirkness E.F."/>
            <person name="Loh Y.H."/>
            <person name="Halpern A.L."/>
            <person name="Lee A.P."/>
            <person name="Johnson J."/>
            <person name="Dandona N."/>
            <person name="Viswanathan L.D."/>
            <person name="Tay A."/>
            <person name="Venter J.C."/>
            <person name="Strausberg R.L."/>
            <person name="Brenner S."/>
        </authorList>
    </citation>
    <scope>NUCLEOTIDE SEQUENCE [LARGE SCALE GENOMIC DNA]</scope>
</reference>
<dbReference type="GO" id="GO:0071356">
    <property type="term" value="P:cellular response to tumor necrosis factor"/>
    <property type="evidence" value="ECO:0007669"/>
    <property type="project" value="TreeGrafter"/>
</dbReference>
<sequence length="101" mass="11382">MSLRRCLQEKGGGRTALHLAVEEQNLQVVKLLLESRADIHAQMYNGCTPICLAVYRPDPRITQMLKDFGSAEPVTDEDSDEDEGIDEDGMGEYDDFMMHGY</sequence>
<accession>A0A4W3GSZ9</accession>
<evidence type="ECO:0000256" key="4">
    <source>
        <dbReference type="SAM" id="MobiDB-lite"/>
    </source>
</evidence>
<dbReference type="InterPro" id="IPR036770">
    <property type="entry name" value="Ankyrin_rpt-contain_sf"/>
</dbReference>
<name>A0A4W3GSZ9_CALMI</name>
<reference evidence="6" key="2">
    <citation type="journal article" date="2007" name="PLoS Biol.">
        <title>Survey sequencing and comparative analysis of the elephant shark (Callorhinchus milii) genome.</title>
        <authorList>
            <person name="Venkatesh B."/>
            <person name="Kirkness E.F."/>
            <person name="Loh Y.H."/>
            <person name="Halpern A.L."/>
            <person name="Lee A.P."/>
            <person name="Johnson J."/>
            <person name="Dandona N."/>
            <person name="Viswanathan L.D."/>
            <person name="Tay A."/>
            <person name="Venter J.C."/>
            <person name="Strausberg R.L."/>
            <person name="Brenner S."/>
        </authorList>
    </citation>
    <scope>NUCLEOTIDE SEQUENCE [LARGE SCALE GENOMIC DNA]</scope>
</reference>
<dbReference type="SMART" id="SM00248">
    <property type="entry name" value="ANK"/>
    <property type="match status" value="2"/>
</dbReference>
<organism evidence="5 6">
    <name type="scientific">Callorhinchus milii</name>
    <name type="common">Ghost shark</name>
    <dbReference type="NCBI Taxonomy" id="7868"/>
    <lineage>
        <taxon>Eukaryota</taxon>
        <taxon>Metazoa</taxon>
        <taxon>Chordata</taxon>
        <taxon>Craniata</taxon>
        <taxon>Vertebrata</taxon>
        <taxon>Chondrichthyes</taxon>
        <taxon>Holocephali</taxon>
        <taxon>Chimaeriformes</taxon>
        <taxon>Callorhinchidae</taxon>
        <taxon>Callorhinchus</taxon>
    </lineage>
</organism>
<reference evidence="5" key="5">
    <citation type="submission" date="2025-09" db="UniProtKB">
        <authorList>
            <consortium name="Ensembl"/>
        </authorList>
    </citation>
    <scope>IDENTIFICATION</scope>
</reference>
<dbReference type="SUPFAM" id="SSF48403">
    <property type="entry name" value="Ankyrin repeat"/>
    <property type="match status" value="1"/>
</dbReference>
<evidence type="ECO:0000313" key="5">
    <source>
        <dbReference type="Ensembl" id="ENSCMIP00000001134.1"/>
    </source>
</evidence>
<proteinExistence type="predicted"/>
<dbReference type="Pfam" id="PF00023">
    <property type="entry name" value="Ank"/>
    <property type="match status" value="1"/>
</dbReference>
<feature type="region of interest" description="Disordered" evidence="4">
    <location>
        <begin position="68"/>
        <end position="93"/>
    </location>
</feature>
<evidence type="ECO:0000256" key="1">
    <source>
        <dbReference type="ARBA" id="ARBA00022737"/>
    </source>
</evidence>